<evidence type="ECO:0000256" key="1">
    <source>
        <dbReference type="SAM" id="MobiDB-lite"/>
    </source>
</evidence>
<reference evidence="2" key="1">
    <citation type="journal article" date="2022" name="bioRxiv">
        <title>Sequencing and chromosome-scale assembly of the giantPleurodeles waltlgenome.</title>
        <authorList>
            <person name="Brown T."/>
            <person name="Elewa A."/>
            <person name="Iarovenko S."/>
            <person name="Subramanian E."/>
            <person name="Araus A.J."/>
            <person name="Petzold A."/>
            <person name="Susuki M."/>
            <person name="Suzuki K.-i.T."/>
            <person name="Hayashi T."/>
            <person name="Toyoda A."/>
            <person name="Oliveira C."/>
            <person name="Osipova E."/>
            <person name="Leigh N.D."/>
            <person name="Simon A."/>
            <person name="Yun M.H."/>
        </authorList>
    </citation>
    <scope>NUCLEOTIDE SEQUENCE</scope>
    <source>
        <strain evidence="2">20211129_DDA</strain>
        <tissue evidence="2">Liver</tissue>
    </source>
</reference>
<sequence length="415" mass="46277">MSTAAKIAALFKKPRSSMGRQQPRPSRRLHAIEAQESGGKERLRRVQEEEPKRSRGEAEKGAWVLLAAEDRGPRIMTMSEEQHQAVGSGRVLAAIITEISRSLDHIRVSPEQLTTPGGFGHSSSRVELQRQCLSKVFLLLSSPNISSMMADLSKPSSWVRVRKHPAHYMDDCEATVAAVRGQIEKATERNKPESELDDDLEEPPIKRTVTQGPKGVRSTARVQRSIMGSVRNKANQGDNPSTPLESERTCERSIEDLEAYQSGMPRVSTVVATELLQEQWTVQEGEERIQFSEEVGIELDTMEGMCRFTKPKAEELQRDIEAKLAKKKVMLGESQQLLGRFNFANGGSQQKVIDSTYRLLGTRGSPGTQGVCRLQELENDDEAEDLEIVRVVIEVGLTFSSLEIFARTQDILLIV</sequence>
<organism evidence="2 3">
    <name type="scientific">Pleurodeles waltl</name>
    <name type="common">Iberian ribbed newt</name>
    <dbReference type="NCBI Taxonomy" id="8319"/>
    <lineage>
        <taxon>Eukaryota</taxon>
        <taxon>Metazoa</taxon>
        <taxon>Chordata</taxon>
        <taxon>Craniata</taxon>
        <taxon>Vertebrata</taxon>
        <taxon>Euteleostomi</taxon>
        <taxon>Amphibia</taxon>
        <taxon>Batrachia</taxon>
        <taxon>Caudata</taxon>
        <taxon>Salamandroidea</taxon>
        <taxon>Salamandridae</taxon>
        <taxon>Pleurodelinae</taxon>
        <taxon>Pleurodeles</taxon>
    </lineage>
</organism>
<evidence type="ECO:0000313" key="2">
    <source>
        <dbReference type="EMBL" id="KAJ1178081.1"/>
    </source>
</evidence>
<feature type="region of interest" description="Disordered" evidence="1">
    <location>
        <begin position="1"/>
        <end position="59"/>
    </location>
</feature>
<gene>
    <name evidence="2" type="ORF">NDU88_003330</name>
</gene>
<comment type="caution">
    <text evidence="2">The sequence shown here is derived from an EMBL/GenBank/DDBJ whole genome shotgun (WGS) entry which is preliminary data.</text>
</comment>
<proteinExistence type="predicted"/>
<dbReference type="AlphaFoldDB" id="A0AAV7TNQ2"/>
<name>A0AAV7TNQ2_PLEWA</name>
<feature type="compositionally biased region" description="Polar residues" evidence="1">
    <location>
        <begin position="232"/>
        <end position="244"/>
    </location>
</feature>
<evidence type="ECO:0000313" key="3">
    <source>
        <dbReference type="Proteomes" id="UP001066276"/>
    </source>
</evidence>
<dbReference type="EMBL" id="JANPWB010000006">
    <property type="protein sequence ID" value="KAJ1178081.1"/>
    <property type="molecule type" value="Genomic_DNA"/>
</dbReference>
<feature type="compositionally biased region" description="Basic and acidic residues" evidence="1">
    <location>
        <begin position="185"/>
        <end position="194"/>
    </location>
</feature>
<dbReference type="Proteomes" id="UP001066276">
    <property type="component" value="Chromosome 3_2"/>
</dbReference>
<accession>A0AAV7TNQ2</accession>
<feature type="region of interest" description="Disordered" evidence="1">
    <location>
        <begin position="185"/>
        <end position="250"/>
    </location>
</feature>
<feature type="compositionally biased region" description="Basic and acidic residues" evidence="1">
    <location>
        <begin position="30"/>
        <end position="59"/>
    </location>
</feature>
<keyword evidence="3" id="KW-1185">Reference proteome</keyword>
<protein>
    <submittedName>
        <fullName evidence="2">Uncharacterized protein</fullName>
    </submittedName>
</protein>